<dbReference type="Gene3D" id="3.40.190.10">
    <property type="entry name" value="Periplasmic binding protein-like II"/>
    <property type="match status" value="2"/>
</dbReference>
<dbReference type="AlphaFoldDB" id="A0A975W992"/>
<feature type="signal peptide" evidence="2">
    <location>
        <begin position="1"/>
        <end position="27"/>
    </location>
</feature>
<dbReference type="PANTHER" id="PTHR30006:SF25">
    <property type="entry name" value="PHOSPHOGLYCERATE TRANSPORT REGULATORY PROTEIN PGTC"/>
    <property type="match status" value="1"/>
</dbReference>
<organism evidence="3 4">
    <name type="scientific">Marinovum algicola</name>
    <dbReference type="NCBI Taxonomy" id="42444"/>
    <lineage>
        <taxon>Bacteria</taxon>
        <taxon>Pseudomonadati</taxon>
        <taxon>Pseudomonadota</taxon>
        <taxon>Alphaproteobacteria</taxon>
        <taxon>Rhodobacterales</taxon>
        <taxon>Roseobacteraceae</taxon>
        <taxon>Marinovum</taxon>
    </lineage>
</organism>
<dbReference type="Pfam" id="PF13531">
    <property type="entry name" value="SBP_bac_11"/>
    <property type="match status" value="1"/>
</dbReference>
<evidence type="ECO:0000313" key="4">
    <source>
        <dbReference type="Proteomes" id="UP000182932"/>
    </source>
</evidence>
<proteinExistence type="predicted"/>
<dbReference type="RefSeq" id="WP_074836083.1">
    <property type="nucleotide sequence ID" value="NZ_CATLQZ010000002.1"/>
</dbReference>
<dbReference type="PANTHER" id="PTHR30006">
    <property type="entry name" value="THIAMINE-BINDING PERIPLASMIC PROTEIN-RELATED"/>
    <property type="match status" value="1"/>
</dbReference>
<keyword evidence="1 2" id="KW-0732">Signal</keyword>
<comment type="caution">
    <text evidence="3">The sequence shown here is derived from an EMBL/GenBank/DDBJ whole genome shotgun (WGS) entry which is preliminary data.</text>
</comment>
<reference evidence="3 4" key="1">
    <citation type="submission" date="2016-10" db="EMBL/GenBank/DDBJ databases">
        <authorList>
            <person name="Varghese N."/>
            <person name="Submissions S."/>
        </authorList>
    </citation>
    <scope>NUCLEOTIDE SEQUENCE [LARGE SCALE GENOMIC DNA]</scope>
    <source>
        <strain evidence="3 4">FF3</strain>
    </source>
</reference>
<dbReference type="EMBL" id="FNYY01000004">
    <property type="protein sequence ID" value="SEJ28200.1"/>
    <property type="molecule type" value="Genomic_DNA"/>
</dbReference>
<evidence type="ECO:0000313" key="3">
    <source>
        <dbReference type="EMBL" id="SEJ28200.1"/>
    </source>
</evidence>
<dbReference type="GO" id="GO:0030288">
    <property type="term" value="C:outer membrane-bounded periplasmic space"/>
    <property type="evidence" value="ECO:0007669"/>
    <property type="project" value="TreeGrafter"/>
</dbReference>
<accession>A0A975W992</accession>
<dbReference type="Proteomes" id="UP000182932">
    <property type="component" value="Unassembled WGS sequence"/>
</dbReference>
<name>A0A975W992_9RHOB</name>
<sequence>MRQSALSLALRSVPAALLMICASLAAALEIEDRRRFGPADAARSLRILSTTDTAIFAPRIESYLRTAPEIGIDYIVASSTDVMQAATDGGDAYDLVISSAMDLQTKLANDGHVQRHSSEVTREVPAWAKWNDMVFAFTQEPAAIVVSDAAFAAEGIPRSRQDLIDVLRRNPERFRGKVGTYDVRESGLGYLFATQESRVSETYWRLTEVMGGLGARLYCCSSQMIDAVSGGDLFVAYNVLGSYALQRQDLSGISIILPSDFTTIMLRTAVIPQGAPEPELAGDFVDHVLAQAFGRDPLLSVDRWLSNSEMALSRINLGPGLLVYLDRLKRAAFENEWTNAILQE</sequence>
<keyword evidence="4" id="KW-1185">Reference proteome</keyword>
<dbReference type="GeneID" id="80817960"/>
<dbReference type="SUPFAM" id="SSF53850">
    <property type="entry name" value="Periplasmic binding protein-like II"/>
    <property type="match status" value="1"/>
</dbReference>
<evidence type="ECO:0000256" key="2">
    <source>
        <dbReference type="SAM" id="SignalP"/>
    </source>
</evidence>
<feature type="chain" id="PRO_5037284993" evidence="2">
    <location>
        <begin position="28"/>
        <end position="344"/>
    </location>
</feature>
<gene>
    <name evidence="3" type="ORF">SAMN04487940_104275</name>
</gene>
<evidence type="ECO:0000256" key="1">
    <source>
        <dbReference type="ARBA" id="ARBA00022729"/>
    </source>
</evidence>
<protein>
    <submittedName>
        <fullName evidence="3">Iron(III) transport system substrate-binding protein</fullName>
    </submittedName>
</protein>